<comment type="caution">
    <text evidence="2">The sequence shown here is derived from an EMBL/GenBank/DDBJ whole genome shotgun (WGS) entry which is preliminary data.</text>
</comment>
<gene>
    <name evidence="2" type="ORF">G7Y89_g990</name>
</gene>
<feature type="region of interest" description="Disordered" evidence="1">
    <location>
        <begin position="1"/>
        <end position="21"/>
    </location>
</feature>
<evidence type="ECO:0000313" key="3">
    <source>
        <dbReference type="Proteomes" id="UP000566819"/>
    </source>
</evidence>
<reference evidence="2 3" key="1">
    <citation type="submission" date="2020-03" db="EMBL/GenBank/DDBJ databases">
        <title>Draft Genome Sequence of Cudoniella acicularis.</title>
        <authorList>
            <person name="Buettner E."/>
            <person name="Kellner H."/>
        </authorList>
    </citation>
    <scope>NUCLEOTIDE SEQUENCE [LARGE SCALE GENOMIC DNA]</scope>
    <source>
        <strain evidence="2 3">DSM 108380</strain>
    </source>
</reference>
<sequence>MAANQLLSAPRLNDYDDIHNNMPNYEQARQEHLQERGADHDAANMHLCQTAEPRTVETRTFEAAELVDRVKSAELSEER</sequence>
<proteinExistence type="predicted"/>
<accession>A0A8H4RWZ1</accession>
<evidence type="ECO:0000313" key="2">
    <source>
        <dbReference type="EMBL" id="KAF4637088.1"/>
    </source>
</evidence>
<dbReference type="Proteomes" id="UP000566819">
    <property type="component" value="Unassembled WGS sequence"/>
</dbReference>
<keyword evidence="3" id="KW-1185">Reference proteome</keyword>
<name>A0A8H4RWZ1_9HELO</name>
<organism evidence="2 3">
    <name type="scientific">Cudoniella acicularis</name>
    <dbReference type="NCBI Taxonomy" id="354080"/>
    <lineage>
        <taxon>Eukaryota</taxon>
        <taxon>Fungi</taxon>
        <taxon>Dikarya</taxon>
        <taxon>Ascomycota</taxon>
        <taxon>Pezizomycotina</taxon>
        <taxon>Leotiomycetes</taxon>
        <taxon>Helotiales</taxon>
        <taxon>Tricladiaceae</taxon>
        <taxon>Cudoniella</taxon>
    </lineage>
</organism>
<evidence type="ECO:0000256" key="1">
    <source>
        <dbReference type="SAM" id="MobiDB-lite"/>
    </source>
</evidence>
<dbReference type="EMBL" id="JAAMPI010000036">
    <property type="protein sequence ID" value="KAF4637088.1"/>
    <property type="molecule type" value="Genomic_DNA"/>
</dbReference>
<protein>
    <submittedName>
        <fullName evidence="2">Uncharacterized protein</fullName>
    </submittedName>
</protein>
<dbReference type="AlphaFoldDB" id="A0A8H4RWZ1"/>